<protein>
    <submittedName>
        <fullName evidence="1">Uncharacterized protein</fullName>
    </submittedName>
</protein>
<dbReference type="RefSeq" id="WP_208341692.1">
    <property type="nucleotide sequence ID" value="NZ_CAWQFN010000008.1"/>
</dbReference>
<organism evidence="1 2">
    <name type="scientific">Aetokthonos hydrillicola Thurmond2011</name>
    <dbReference type="NCBI Taxonomy" id="2712845"/>
    <lineage>
        <taxon>Bacteria</taxon>
        <taxon>Bacillati</taxon>
        <taxon>Cyanobacteriota</taxon>
        <taxon>Cyanophyceae</taxon>
        <taxon>Nostocales</taxon>
        <taxon>Hapalosiphonaceae</taxon>
        <taxon>Aetokthonos</taxon>
    </lineage>
</organism>
<accession>A0AAP5I9Y3</accession>
<sequence length="61" mass="7097">MSTGKGIKRTKNRPVLYEEFKKCRGIYLTDTAWKLAQEKAHSLEISASEYIEQLIRERHGS</sequence>
<dbReference type="EMBL" id="JAALHA020000012">
    <property type="protein sequence ID" value="MDR9897374.1"/>
    <property type="molecule type" value="Genomic_DNA"/>
</dbReference>
<name>A0AAP5I9Y3_9CYAN</name>
<reference evidence="2" key="1">
    <citation type="journal article" date="2021" name="Science">
        <title>Hunting the eagle killer: A cyanobacterial neurotoxin causes vacuolar myelinopathy.</title>
        <authorList>
            <person name="Breinlinger S."/>
            <person name="Phillips T.J."/>
            <person name="Haram B.N."/>
            <person name="Mares J."/>
            <person name="Martinez Yerena J.A."/>
            <person name="Hrouzek P."/>
            <person name="Sobotka R."/>
            <person name="Henderson W.M."/>
            <person name="Schmieder P."/>
            <person name="Williams S.M."/>
            <person name="Lauderdale J.D."/>
            <person name="Wilde H.D."/>
            <person name="Gerrin W."/>
            <person name="Kust A."/>
            <person name="Washington J.W."/>
            <person name="Wagner C."/>
            <person name="Geier B."/>
            <person name="Liebeke M."/>
            <person name="Enke H."/>
            <person name="Niedermeyer T.H.J."/>
            <person name="Wilde S.B."/>
        </authorList>
    </citation>
    <scope>NUCLEOTIDE SEQUENCE [LARGE SCALE GENOMIC DNA]</scope>
    <source>
        <strain evidence="2">Thurmond2011</strain>
    </source>
</reference>
<proteinExistence type="predicted"/>
<dbReference type="Proteomes" id="UP000667802">
    <property type="component" value="Unassembled WGS sequence"/>
</dbReference>
<gene>
    <name evidence="1" type="ORF">G7B40_022800</name>
</gene>
<dbReference type="AlphaFoldDB" id="A0AAP5I9Y3"/>
<keyword evidence="2" id="KW-1185">Reference proteome</keyword>
<comment type="caution">
    <text evidence="1">The sequence shown here is derived from an EMBL/GenBank/DDBJ whole genome shotgun (WGS) entry which is preliminary data.</text>
</comment>
<evidence type="ECO:0000313" key="1">
    <source>
        <dbReference type="EMBL" id="MDR9897374.1"/>
    </source>
</evidence>
<evidence type="ECO:0000313" key="2">
    <source>
        <dbReference type="Proteomes" id="UP000667802"/>
    </source>
</evidence>